<dbReference type="GO" id="GO:0033830">
    <property type="term" value="F:Skp1-protein-hydroxyproline N-acetylglucosaminyltransferase activity"/>
    <property type="evidence" value="ECO:0000318"/>
    <property type="project" value="GO_Central"/>
</dbReference>
<comment type="cofactor">
    <cofactor evidence="1">
        <name>L-ascorbate</name>
        <dbReference type="ChEBI" id="CHEBI:38290"/>
    </cofactor>
</comment>
<dbReference type="GO" id="GO:0016705">
    <property type="term" value="F:oxidoreductase activity, acting on paired donors, with incorporation or reduction of molecular oxygen"/>
    <property type="evidence" value="ECO:0007669"/>
    <property type="project" value="InterPro"/>
</dbReference>
<evidence type="ECO:0000256" key="1">
    <source>
        <dbReference type="ARBA" id="ARBA00001961"/>
    </source>
</evidence>
<dbReference type="GO" id="GO:0031418">
    <property type="term" value="F:L-ascorbic acid binding"/>
    <property type="evidence" value="ECO:0007669"/>
    <property type="project" value="InterPro"/>
</dbReference>
<organism evidence="6 7">
    <name type="scientific">Chlamydomonas reinhardtii</name>
    <name type="common">Chlamydomonas smithii</name>
    <dbReference type="NCBI Taxonomy" id="3055"/>
    <lineage>
        <taxon>Eukaryota</taxon>
        <taxon>Viridiplantae</taxon>
        <taxon>Chlorophyta</taxon>
        <taxon>core chlorophytes</taxon>
        <taxon>Chlorophyceae</taxon>
        <taxon>CS clade</taxon>
        <taxon>Chlamydomonadales</taxon>
        <taxon>Chlamydomonadaceae</taxon>
        <taxon>Chlamydomonas</taxon>
    </lineage>
</organism>
<feature type="compositionally biased region" description="Low complexity" evidence="4">
    <location>
        <begin position="30"/>
        <end position="49"/>
    </location>
</feature>
<dbReference type="EMBL" id="CM008963">
    <property type="protein sequence ID" value="PNW87362.1"/>
    <property type="molecule type" value="Genomic_DNA"/>
</dbReference>
<feature type="compositionally biased region" description="Low complexity" evidence="4">
    <location>
        <begin position="455"/>
        <end position="465"/>
    </location>
</feature>
<gene>
    <name evidence="6" type="ORF">CHLRE_02g119651v5</name>
</gene>
<dbReference type="GO" id="GO:0010265">
    <property type="term" value="P:SCF complex assembly"/>
    <property type="evidence" value="ECO:0000318"/>
    <property type="project" value="GO_Central"/>
</dbReference>
<feature type="region of interest" description="Disordered" evidence="4">
    <location>
        <begin position="747"/>
        <end position="773"/>
    </location>
</feature>
<feature type="region of interest" description="Disordered" evidence="4">
    <location>
        <begin position="366"/>
        <end position="478"/>
    </location>
</feature>
<evidence type="ECO:0000256" key="2">
    <source>
        <dbReference type="ARBA" id="ARBA00022964"/>
    </source>
</evidence>
<dbReference type="Gene3D" id="2.60.120.620">
    <property type="entry name" value="q2cbj1_9rhob like domain"/>
    <property type="match status" value="1"/>
</dbReference>
<evidence type="ECO:0000313" key="7">
    <source>
        <dbReference type="Proteomes" id="UP000006906"/>
    </source>
</evidence>
<dbReference type="InterPro" id="IPR006620">
    <property type="entry name" value="Pro_4_hyd_alph"/>
</dbReference>
<feature type="compositionally biased region" description="Basic and acidic residues" evidence="4">
    <location>
        <begin position="747"/>
        <end position="771"/>
    </location>
</feature>
<dbReference type="GeneID" id="5727981"/>
<dbReference type="PaxDb" id="3055-EDO96906"/>
<name>A0A2K3E3K2_CHLRE</name>
<dbReference type="RefSeq" id="XP_001702411.2">
    <property type="nucleotide sequence ID" value="XM_001702359.3"/>
</dbReference>
<accession>A0A2K3E3K2</accession>
<dbReference type="OrthoDB" id="76265at2759"/>
<dbReference type="ExpressionAtlas" id="A0A2K3E3K2">
    <property type="expression patterns" value="baseline"/>
</dbReference>
<keyword evidence="3" id="KW-0560">Oxidoreductase</keyword>
<evidence type="ECO:0000256" key="4">
    <source>
        <dbReference type="SAM" id="MobiDB-lite"/>
    </source>
</evidence>
<reference evidence="6 7" key="1">
    <citation type="journal article" date="2007" name="Science">
        <title>The Chlamydomonas genome reveals the evolution of key animal and plant functions.</title>
        <authorList>
            <person name="Merchant S.S."/>
            <person name="Prochnik S.E."/>
            <person name="Vallon O."/>
            <person name="Harris E.H."/>
            <person name="Karpowicz S.J."/>
            <person name="Witman G.B."/>
            <person name="Terry A."/>
            <person name="Salamov A."/>
            <person name="Fritz-Laylin L.K."/>
            <person name="Marechal-Drouard L."/>
            <person name="Marshall W.F."/>
            <person name="Qu L.H."/>
            <person name="Nelson D.R."/>
            <person name="Sanderfoot A.A."/>
            <person name="Spalding M.H."/>
            <person name="Kapitonov V.V."/>
            <person name="Ren Q."/>
            <person name="Ferris P."/>
            <person name="Lindquist E."/>
            <person name="Shapiro H."/>
            <person name="Lucas S.M."/>
            <person name="Grimwood J."/>
            <person name="Schmutz J."/>
            <person name="Cardol P."/>
            <person name="Cerutti H."/>
            <person name="Chanfreau G."/>
            <person name="Chen C.L."/>
            <person name="Cognat V."/>
            <person name="Croft M.T."/>
            <person name="Dent R."/>
            <person name="Dutcher S."/>
            <person name="Fernandez E."/>
            <person name="Fukuzawa H."/>
            <person name="Gonzalez-Ballester D."/>
            <person name="Gonzalez-Halphen D."/>
            <person name="Hallmann A."/>
            <person name="Hanikenne M."/>
            <person name="Hippler M."/>
            <person name="Inwood W."/>
            <person name="Jabbari K."/>
            <person name="Kalanon M."/>
            <person name="Kuras R."/>
            <person name="Lefebvre P.A."/>
            <person name="Lemaire S.D."/>
            <person name="Lobanov A.V."/>
            <person name="Lohr M."/>
            <person name="Manuell A."/>
            <person name="Meier I."/>
            <person name="Mets L."/>
            <person name="Mittag M."/>
            <person name="Mittelmeier T."/>
            <person name="Moroney J.V."/>
            <person name="Moseley J."/>
            <person name="Napoli C."/>
            <person name="Nedelcu A.M."/>
            <person name="Niyogi K."/>
            <person name="Novoselov S.V."/>
            <person name="Paulsen I.T."/>
            <person name="Pazour G."/>
            <person name="Purton S."/>
            <person name="Ral J.P."/>
            <person name="Riano-Pachon D.M."/>
            <person name="Riekhof W."/>
            <person name="Rymarquis L."/>
            <person name="Schroda M."/>
            <person name="Stern D."/>
            <person name="Umen J."/>
            <person name="Willows R."/>
            <person name="Wilson N."/>
            <person name="Zimmer S.L."/>
            <person name="Allmer J."/>
            <person name="Balk J."/>
            <person name="Bisova K."/>
            <person name="Chen C.J."/>
            <person name="Elias M."/>
            <person name="Gendler K."/>
            <person name="Hauser C."/>
            <person name="Lamb M.R."/>
            <person name="Ledford H."/>
            <person name="Long J.C."/>
            <person name="Minagawa J."/>
            <person name="Page M.D."/>
            <person name="Pan J."/>
            <person name="Pootakham W."/>
            <person name="Roje S."/>
            <person name="Rose A."/>
            <person name="Stahlberg E."/>
            <person name="Terauchi A.M."/>
            <person name="Yang P."/>
            <person name="Ball S."/>
            <person name="Bowler C."/>
            <person name="Dieckmann C.L."/>
            <person name="Gladyshev V.N."/>
            <person name="Green P."/>
            <person name="Jorgensen R."/>
            <person name="Mayfield S."/>
            <person name="Mueller-Roeber B."/>
            <person name="Rajamani S."/>
            <person name="Sayre R.T."/>
            <person name="Brokstein P."/>
            <person name="Dubchak I."/>
            <person name="Goodstein D."/>
            <person name="Hornick L."/>
            <person name="Huang Y.W."/>
            <person name="Jhaveri J."/>
            <person name="Luo Y."/>
            <person name="Martinez D."/>
            <person name="Ngau W.C."/>
            <person name="Otillar B."/>
            <person name="Poliakov A."/>
            <person name="Porter A."/>
            <person name="Szajkowski L."/>
            <person name="Werner G."/>
            <person name="Zhou K."/>
            <person name="Grigoriev I.V."/>
            <person name="Rokhsar D.S."/>
            <person name="Grossman A.R."/>
        </authorList>
    </citation>
    <scope>NUCLEOTIDE SEQUENCE [LARGE SCALE GENOMIC DNA]</scope>
    <source>
        <strain evidence="7">CC-503</strain>
    </source>
</reference>
<dbReference type="SUPFAM" id="SSF53448">
    <property type="entry name" value="Nucleotide-diphospho-sugar transferases"/>
    <property type="match status" value="1"/>
</dbReference>
<keyword evidence="7" id="KW-1185">Reference proteome</keyword>
<dbReference type="InterPro" id="IPR021067">
    <property type="entry name" value="Glycosyltransferase"/>
</dbReference>
<feature type="region of interest" description="Disordered" evidence="4">
    <location>
        <begin position="815"/>
        <end position="834"/>
    </location>
</feature>
<evidence type="ECO:0000256" key="3">
    <source>
        <dbReference type="ARBA" id="ARBA00023002"/>
    </source>
</evidence>
<dbReference type="PANTHER" id="PTHR34496">
    <property type="entry name" value="GLCNAC TRANSFERASE-RELATED"/>
    <property type="match status" value="1"/>
</dbReference>
<dbReference type="GO" id="GO:0051213">
    <property type="term" value="F:dioxygenase activity"/>
    <property type="evidence" value="ECO:0007669"/>
    <property type="project" value="UniProtKB-KW"/>
</dbReference>
<dbReference type="KEGG" id="cre:CHLRE_02g119651v5"/>
<dbReference type="AlphaFoldDB" id="A0A2K3E3K2"/>
<dbReference type="Gramene" id="PNW87362">
    <property type="protein sequence ID" value="PNW87362"/>
    <property type="gene ID" value="CHLRE_02g119651v5"/>
</dbReference>
<evidence type="ECO:0000313" key="6">
    <source>
        <dbReference type="EMBL" id="PNW87362.1"/>
    </source>
</evidence>
<dbReference type="STRING" id="3055.A0A2K3E3K2"/>
<dbReference type="SMART" id="SM00702">
    <property type="entry name" value="P4Hc"/>
    <property type="match status" value="1"/>
</dbReference>
<feature type="compositionally biased region" description="Low complexity" evidence="4">
    <location>
        <begin position="405"/>
        <end position="446"/>
    </location>
</feature>
<sequence>MDIYSRLDALPDSVRRHILDAIVGPPRPSPTSSEPPATSALSAATCAAARHGGPQPPKPPAAPAAVPGLKLVGGACVVDGFLSPDLVEDARQAAREALAERHRQAAIGGGLQLPGEGRAVDTQSRGDHMMWLHPQSADAAAGPGAAAARPPLQAVVAALEGVRRQLLRQGYDVGGSTTHQLAVYPGGGARYVRHADASLSCPTRAVTAIVYLNEQDWDPQVDGGCLALYNVPHATCMAHTTPPAAGPAAAPVQAAHAAPAADGAAGTGAAAAGAVPAALVPAEAAAAAAAETPAAATAAGAAAGATREPGRGAVARRGAAGTGLQCGEPAVLVAPLGGRLLVFESHLWHEVMPAHRHRYAITAWFHRTPPQQPPPPAASPQPPAPAPQAPQPTQLPQPPQPPAVPQVAVDATTAAPGTSTSTAPAAAPSPDCTSTSAAAAGADAAASPGPLGSLAAGQAPMPAEAASDRGGGMACVGRRPGRRRPRIFVSIAAYRDPECAWTLHSLFAAAAHPERVRVGVVWQVHPVEDVGLVRVAGAKSHPEWLQRVRQVVVPAAEATGPCKARALAQSLWDGEEYVLQLDSHMRMVPGWDELCIQQLAEAEALAERGKAVLSTYPLGYSGDGAAASCPDPATAPATLLCARGFEADGFLRTVGRELRQRPAAPVRCGFWAAGLSFARSAWLQEVPYCPALPHLFFGEEAYMAARGWTRGWDVYAPALPLAFHQWQRSSRQHTYQRDVRVAVAAGEKEVGEKEAGEKGEGGEEGGEERAEAAAALRRRSQARVLAVLRTGGSDGGEAGGGDNGHGAAFAGREQVLQPGRREEQEEQGQEEEGWPVGHVWGLGRERSLAELAAAFGVDYVRGEVVQPELASWGGLGPEAFVGGSSQ</sequence>
<dbReference type="PANTHER" id="PTHR34496:SF9">
    <property type="entry name" value="[SKP1-PROTEIN]-HYDROXYPROLINE N-ACETYLGLUCOSAMINYLTRANSFERASE"/>
    <property type="match status" value="1"/>
</dbReference>
<feature type="compositionally biased region" description="Acidic residues" evidence="4">
    <location>
        <begin position="824"/>
        <end position="833"/>
    </location>
</feature>
<dbReference type="GO" id="GO:0005506">
    <property type="term" value="F:iron ion binding"/>
    <property type="evidence" value="ECO:0007669"/>
    <property type="project" value="InterPro"/>
</dbReference>
<dbReference type="InterPro" id="IPR029044">
    <property type="entry name" value="Nucleotide-diphossugar_trans"/>
</dbReference>
<evidence type="ECO:0000259" key="5">
    <source>
        <dbReference type="SMART" id="SM00702"/>
    </source>
</evidence>
<feature type="compositionally biased region" description="Pro residues" evidence="4">
    <location>
        <begin position="370"/>
        <end position="404"/>
    </location>
</feature>
<dbReference type="Pfam" id="PF11397">
    <property type="entry name" value="GlcNAc"/>
    <property type="match status" value="2"/>
</dbReference>
<keyword evidence="2" id="KW-0223">Dioxygenase</keyword>
<dbReference type="GO" id="GO:0005737">
    <property type="term" value="C:cytoplasm"/>
    <property type="evidence" value="ECO:0000318"/>
    <property type="project" value="GO_Central"/>
</dbReference>
<protein>
    <recommendedName>
        <fullName evidence="5">Prolyl 4-hydroxylase alpha subunit domain-containing protein</fullName>
    </recommendedName>
</protein>
<feature type="region of interest" description="Disordered" evidence="4">
    <location>
        <begin position="23"/>
        <end position="62"/>
    </location>
</feature>
<feature type="domain" description="Prolyl 4-hydroxylase alpha subunit" evidence="5">
    <location>
        <begin position="73"/>
        <end position="366"/>
    </location>
</feature>
<dbReference type="InParanoid" id="A0A2K3E3K2"/>
<dbReference type="InterPro" id="IPR044862">
    <property type="entry name" value="Pro_4_hyd_alph_FE2OG_OXY"/>
</dbReference>
<dbReference type="Proteomes" id="UP000006906">
    <property type="component" value="Chromosome 2"/>
</dbReference>
<dbReference type="OMA" id="GPCYARY"/>
<dbReference type="Pfam" id="PF13640">
    <property type="entry name" value="2OG-FeII_Oxy_3"/>
    <property type="match status" value="1"/>
</dbReference>
<proteinExistence type="predicted"/>